<dbReference type="GO" id="GO:0007346">
    <property type="term" value="P:regulation of mitotic cell cycle"/>
    <property type="evidence" value="ECO:0007669"/>
    <property type="project" value="TreeGrafter"/>
</dbReference>
<dbReference type="InterPro" id="IPR050108">
    <property type="entry name" value="CDK"/>
</dbReference>
<reference evidence="8" key="2">
    <citation type="journal article" date="2024" name="Plant">
        <title>Genomic evolution and insights into agronomic trait innovations of Sesamum species.</title>
        <authorList>
            <person name="Miao H."/>
            <person name="Wang L."/>
            <person name="Qu L."/>
            <person name="Liu H."/>
            <person name="Sun Y."/>
            <person name="Le M."/>
            <person name="Wang Q."/>
            <person name="Wei S."/>
            <person name="Zheng Y."/>
            <person name="Lin W."/>
            <person name="Duan Y."/>
            <person name="Cao H."/>
            <person name="Xiong S."/>
            <person name="Wang X."/>
            <person name="Wei L."/>
            <person name="Li C."/>
            <person name="Ma Q."/>
            <person name="Ju M."/>
            <person name="Zhao R."/>
            <person name="Li G."/>
            <person name="Mu C."/>
            <person name="Tian Q."/>
            <person name="Mei H."/>
            <person name="Zhang T."/>
            <person name="Gao T."/>
            <person name="Zhang H."/>
        </authorList>
    </citation>
    <scope>NUCLEOTIDE SEQUENCE</scope>
    <source>
        <strain evidence="8">K16</strain>
    </source>
</reference>
<sequence>MAKAVHLCLLGDKNDHYPFLFEHNDSQYQPDRFRAKKMISGIADNYEYMDTISHGSYGVVYRAYDKRTGQIVAMKEEFNGLSTSTLREIAILHSLPQHPAIVKFREVVRDDWDRVFIVMEHVENDLARFMAMRRQPLRPTVVKCMMKQLLEGVKFLHENGVMHRDLKPSNILINRKGKLKICDFGLSRQFDSKSRSYSPRVVTLWYRAPEILAGVETYSTAIDMWSVGCIMAELLLKEVLFKGRCDLEQRTKIYTILGHGKPDDNLLKRKFLAAAVISGAPLLTELGFDLIKKLLEYDPTKRITAEAALNHGWFEELDPYFFWFSSRQQHHD</sequence>
<dbReference type="PANTHER" id="PTHR24056">
    <property type="entry name" value="CELL DIVISION PROTEIN KINASE"/>
    <property type="match status" value="1"/>
</dbReference>
<protein>
    <submittedName>
        <fullName evidence="8">Cyclin-dependent kinase G-1</fullName>
    </submittedName>
</protein>
<comment type="similarity">
    <text evidence="1">Belongs to the protein kinase superfamily. CMGC Ser/Thr protein kinase family. CDC2/CDKX subfamily.</text>
</comment>
<dbReference type="GO" id="GO:0004674">
    <property type="term" value="F:protein serine/threonine kinase activity"/>
    <property type="evidence" value="ECO:0007669"/>
    <property type="project" value="UniProtKB-KW"/>
</dbReference>
<dbReference type="GO" id="GO:0005524">
    <property type="term" value="F:ATP binding"/>
    <property type="evidence" value="ECO:0007669"/>
    <property type="project" value="UniProtKB-KW"/>
</dbReference>
<dbReference type="PROSITE" id="PS00108">
    <property type="entry name" value="PROTEIN_KINASE_ST"/>
    <property type="match status" value="1"/>
</dbReference>
<dbReference type="InterPro" id="IPR008271">
    <property type="entry name" value="Ser/Thr_kinase_AS"/>
</dbReference>
<dbReference type="GO" id="GO:0005634">
    <property type="term" value="C:nucleus"/>
    <property type="evidence" value="ECO:0007669"/>
    <property type="project" value="TreeGrafter"/>
</dbReference>
<keyword evidence="3" id="KW-0808">Transferase</keyword>
<comment type="caution">
    <text evidence="8">The sequence shown here is derived from an EMBL/GenBank/DDBJ whole genome shotgun (WGS) entry which is preliminary data.</text>
</comment>
<keyword evidence="4" id="KW-0547">Nucleotide-binding</keyword>
<evidence type="ECO:0000256" key="1">
    <source>
        <dbReference type="ARBA" id="ARBA00006485"/>
    </source>
</evidence>
<evidence type="ECO:0000256" key="4">
    <source>
        <dbReference type="ARBA" id="ARBA00022741"/>
    </source>
</evidence>
<evidence type="ECO:0000256" key="6">
    <source>
        <dbReference type="ARBA" id="ARBA00022840"/>
    </source>
</evidence>
<proteinExistence type="inferred from homology"/>
<organism evidence="8 9">
    <name type="scientific">Sesamum angolense</name>
    <dbReference type="NCBI Taxonomy" id="2727404"/>
    <lineage>
        <taxon>Eukaryota</taxon>
        <taxon>Viridiplantae</taxon>
        <taxon>Streptophyta</taxon>
        <taxon>Embryophyta</taxon>
        <taxon>Tracheophyta</taxon>
        <taxon>Spermatophyta</taxon>
        <taxon>Magnoliopsida</taxon>
        <taxon>eudicotyledons</taxon>
        <taxon>Gunneridae</taxon>
        <taxon>Pentapetalae</taxon>
        <taxon>asterids</taxon>
        <taxon>lamiids</taxon>
        <taxon>Lamiales</taxon>
        <taxon>Pedaliaceae</taxon>
        <taxon>Sesamum</taxon>
    </lineage>
</organism>
<reference evidence="8" key="1">
    <citation type="submission" date="2020-06" db="EMBL/GenBank/DDBJ databases">
        <authorList>
            <person name="Li T."/>
            <person name="Hu X."/>
            <person name="Zhang T."/>
            <person name="Song X."/>
            <person name="Zhang H."/>
            <person name="Dai N."/>
            <person name="Sheng W."/>
            <person name="Hou X."/>
            <person name="Wei L."/>
        </authorList>
    </citation>
    <scope>NUCLEOTIDE SEQUENCE</scope>
    <source>
        <strain evidence="8">K16</strain>
        <tissue evidence="8">Leaf</tissue>
    </source>
</reference>
<dbReference type="InterPro" id="IPR011009">
    <property type="entry name" value="Kinase-like_dom_sf"/>
</dbReference>
<dbReference type="SMART" id="SM00220">
    <property type="entry name" value="S_TKc"/>
    <property type="match status" value="1"/>
</dbReference>
<dbReference type="EMBL" id="JACGWL010000009">
    <property type="protein sequence ID" value="KAK4395555.1"/>
    <property type="molecule type" value="Genomic_DNA"/>
</dbReference>
<keyword evidence="6" id="KW-0067">ATP-binding</keyword>
<dbReference type="AlphaFoldDB" id="A0AAE2BS64"/>
<dbReference type="InterPro" id="IPR000719">
    <property type="entry name" value="Prot_kinase_dom"/>
</dbReference>
<evidence type="ECO:0000256" key="5">
    <source>
        <dbReference type="ARBA" id="ARBA00022777"/>
    </source>
</evidence>
<dbReference type="Gene3D" id="3.30.200.20">
    <property type="entry name" value="Phosphorylase Kinase, domain 1"/>
    <property type="match status" value="1"/>
</dbReference>
<dbReference type="Proteomes" id="UP001289374">
    <property type="component" value="Unassembled WGS sequence"/>
</dbReference>
<evidence type="ECO:0000313" key="9">
    <source>
        <dbReference type="Proteomes" id="UP001289374"/>
    </source>
</evidence>
<evidence type="ECO:0000313" key="8">
    <source>
        <dbReference type="EMBL" id="KAK4395555.1"/>
    </source>
</evidence>
<dbReference type="PROSITE" id="PS50011">
    <property type="entry name" value="PROTEIN_KINASE_DOM"/>
    <property type="match status" value="1"/>
</dbReference>
<gene>
    <name evidence="8" type="ORF">Sango_1709800</name>
</gene>
<name>A0AAE2BS64_9LAMI</name>
<dbReference type="PANTHER" id="PTHR24056:SF107">
    <property type="entry name" value="CYCLIN-DEPENDENT KINASE 11A-RELATED"/>
    <property type="match status" value="1"/>
</dbReference>
<evidence type="ECO:0000256" key="2">
    <source>
        <dbReference type="ARBA" id="ARBA00022527"/>
    </source>
</evidence>
<dbReference type="Gene3D" id="1.10.510.10">
    <property type="entry name" value="Transferase(Phosphotransferase) domain 1"/>
    <property type="match status" value="1"/>
</dbReference>
<dbReference type="SUPFAM" id="SSF56112">
    <property type="entry name" value="Protein kinase-like (PK-like)"/>
    <property type="match status" value="1"/>
</dbReference>
<keyword evidence="5 8" id="KW-0418">Kinase</keyword>
<keyword evidence="9" id="KW-1185">Reference proteome</keyword>
<dbReference type="FunFam" id="1.10.510.10:FF:000624">
    <property type="entry name" value="Mitogen-activated protein kinase"/>
    <property type="match status" value="1"/>
</dbReference>
<dbReference type="Pfam" id="PF00069">
    <property type="entry name" value="Pkinase"/>
    <property type="match status" value="1"/>
</dbReference>
<evidence type="ECO:0000256" key="3">
    <source>
        <dbReference type="ARBA" id="ARBA00022679"/>
    </source>
</evidence>
<accession>A0AAE2BS64</accession>
<feature type="domain" description="Protein kinase" evidence="7">
    <location>
        <begin position="46"/>
        <end position="314"/>
    </location>
</feature>
<evidence type="ECO:0000259" key="7">
    <source>
        <dbReference type="PROSITE" id="PS50011"/>
    </source>
</evidence>
<keyword evidence="2" id="KW-0723">Serine/threonine-protein kinase</keyword>